<name>A0A4Y2LA48_ARAVE</name>
<evidence type="ECO:0000313" key="2">
    <source>
        <dbReference type="Proteomes" id="UP000499080"/>
    </source>
</evidence>
<dbReference type="Proteomes" id="UP000499080">
    <property type="component" value="Unassembled WGS sequence"/>
</dbReference>
<protein>
    <submittedName>
        <fullName evidence="1">Uncharacterized protein</fullName>
    </submittedName>
</protein>
<dbReference type="EMBL" id="BGPR01005492">
    <property type="protein sequence ID" value="GBN10687.1"/>
    <property type="molecule type" value="Genomic_DNA"/>
</dbReference>
<reference evidence="1 2" key="1">
    <citation type="journal article" date="2019" name="Sci. Rep.">
        <title>Orb-weaving spider Araneus ventricosus genome elucidates the spidroin gene catalogue.</title>
        <authorList>
            <person name="Kono N."/>
            <person name="Nakamura H."/>
            <person name="Ohtoshi R."/>
            <person name="Moran D.A.P."/>
            <person name="Shinohara A."/>
            <person name="Yoshida Y."/>
            <person name="Fujiwara M."/>
            <person name="Mori M."/>
            <person name="Tomita M."/>
            <person name="Arakawa K."/>
        </authorList>
    </citation>
    <scope>NUCLEOTIDE SEQUENCE [LARGE SCALE GENOMIC DNA]</scope>
</reference>
<dbReference type="AlphaFoldDB" id="A0A4Y2LA48"/>
<gene>
    <name evidence="1" type="ORF">AVEN_260464_1</name>
</gene>
<comment type="caution">
    <text evidence="1">The sequence shown here is derived from an EMBL/GenBank/DDBJ whole genome shotgun (WGS) entry which is preliminary data.</text>
</comment>
<sequence>MTLPTPSVAAPSPIYFLGSEVKCRGLPPLVKWSSCCYSLIEALFHHNGGGADQARYAFSLFIAWLGFREVCSFIERKLRPSMGLKEWAGWEMPKAITKVL</sequence>
<accession>A0A4Y2LA48</accession>
<keyword evidence="2" id="KW-1185">Reference proteome</keyword>
<organism evidence="1 2">
    <name type="scientific">Araneus ventricosus</name>
    <name type="common">Orbweaver spider</name>
    <name type="synonym">Epeira ventricosa</name>
    <dbReference type="NCBI Taxonomy" id="182803"/>
    <lineage>
        <taxon>Eukaryota</taxon>
        <taxon>Metazoa</taxon>
        <taxon>Ecdysozoa</taxon>
        <taxon>Arthropoda</taxon>
        <taxon>Chelicerata</taxon>
        <taxon>Arachnida</taxon>
        <taxon>Araneae</taxon>
        <taxon>Araneomorphae</taxon>
        <taxon>Entelegynae</taxon>
        <taxon>Araneoidea</taxon>
        <taxon>Araneidae</taxon>
        <taxon>Araneus</taxon>
    </lineage>
</organism>
<proteinExistence type="predicted"/>
<evidence type="ECO:0000313" key="1">
    <source>
        <dbReference type="EMBL" id="GBN10687.1"/>
    </source>
</evidence>